<dbReference type="EMBL" id="LR899642">
    <property type="protein sequence ID" value="CAD7241353.1"/>
    <property type="molecule type" value="Genomic_DNA"/>
</dbReference>
<name>A0A7R8X0A0_9CRUS</name>
<organism evidence="1">
    <name type="scientific">Darwinula stevensoni</name>
    <dbReference type="NCBI Taxonomy" id="69355"/>
    <lineage>
        <taxon>Eukaryota</taxon>
        <taxon>Metazoa</taxon>
        <taxon>Ecdysozoa</taxon>
        <taxon>Arthropoda</taxon>
        <taxon>Crustacea</taxon>
        <taxon>Oligostraca</taxon>
        <taxon>Ostracoda</taxon>
        <taxon>Podocopa</taxon>
        <taxon>Podocopida</taxon>
        <taxon>Darwinulocopina</taxon>
        <taxon>Darwinuloidea</taxon>
        <taxon>Darwinulidae</taxon>
        <taxon>Darwinula</taxon>
    </lineage>
</organism>
<dbReference type="Proteomes" id="UP000677054">
    <property type="component" value="Unassembled WGS sequence"/>
</dbReference>
<keyword evidence="2" id="KW-1185">Reference proteome</keyword>
<dbReference type="AlphaFoldDB" id="A0A7R8X0A0"/>
<evidence type="ECO:0000313" key="2">
    <source>
        <dbReference type="Proteomes" id="UP000677054"/>
    </source>
</evidence>
<evidence type="ECO:0000313" key="1">
    <source>
        <dbReference type="EMBL" id="CAD7241353.1"/>
    </source>
</evidence>
<protein>
    <submittedName>
        <fullName evidence="1">Uncharacterized protein</fullName>
    </submittedName>
</protein>
<proteinExistence type="predicted"/>
<sequence length="209" mass="23633">MAHEEEVPPADEEKINRIREILRERGVKWEDEYTPPVPLRTSKEAGGVLDSLSLFLTGSLLHLPLLKKRLGKEDVSNPYTLLQSATDLFRRPIVLIGENHSWTFFPRGRAEGGGDKDELLGILLFAWDSSQPLKIIPVVPRWVGASREAWMESDELPPVYGEGRIPSSFPREIHFRGKVDVLCGEHTVPLLWELDRNLAGLPPLRTSNE</sequence>
<reference evidence="1" key="1">
    <citation type="submission" date="2020-11" db="EMBL/GenBank/DDBJ databases">
        <authorList>
            <person name="Tran Van P."/>
        </authorList>
    </citation>
    <scope>NUCLEOTIDE SEQUENCE</scope>
</reference>
<dbReference type="EMBL" id="CAJPEV010000125">
    <property type="protein sequence ID" value="CAG0881007.1"/>
    <property type="molecule type" value="Genomic_DNA"/>
</dbReference>
<accession>A0A7R8X0A0</accession>
<gene>
    <name evidence="1" type="ORF">DSTB1V02_LOCUS1346</name>
</gene>